<evidence type="ECO:0000313" key="2">
    <source>
        <dbReference type="Proteomes" id="UP000036987"/>
    </source>
</evidence>
<sequence>MIGDITHESIPPSDVSSDQMELETMVEAISVASQREAESHKTTMSLTKEIELRSRFSILNEEKNEVIKLYENDLANIKSSDNPDNDQLSKKLEIITPQGYQPHDSHGENDKLMSLYEQAIRER</sequence>
<name>A0A0K9Q484_ZOSMR</name>
<reference evidence="2" key="1">
    <citation type="journal article" date="2016" name="Nature">
        <title>The genome of the seagrass Zostera marina reveals angiosperm adaptation to the sea.</title>
        <authorList>
            <person name="Olsen J.L."/>
            <person name="Rouze P."/>
            <person name="Verhelst B."/>
            <person name="Lin Y.-C."/>
            <person name="Bayer T."/>
            <person name="Collen J."/>
            <person name="Dattolo E."/>
            <person name="De Paoli E."/>
            <person name="Dittami S."/>
            <person name="Maumus F."/>
            <person name="Michel G."/>
            <person name="Kersting A."/>
            <person name="Lauritano C."/>
            <person name="Lohaus R."/>
            <person name="Toepel M."/>
            <person name="Tonon T."/>
            <person name="Vanneste K."/>
            <person name="Amirebrahimi M."/>
            <person name="Brakel J."/>
            <person name="Bostroem C."/>
            <person name="Chovatia M."/>
            <person name="Grimwood J."/>
            <person name="Jenkins J.W."/>
            <person name="Jueterbock A."/>
            <person name="Mraz A."/>
            <person name="Stam W.T."/>
            <person name="Tice H."/>
            <person name="Bornberg-Bauer E."/>
            <person name="Green P.J."/>
            <person name="Pearson G.A."/>
            <person name="Procaccini G."/>
            <person name="Duarte C.M."/>
            <person name="Schmutz J."/>
            <person name="Reusch T.B.H."/>
            <person name="Van de Peer Y."/>
        </authorList>
    </citation>
    <scope>NUCLEOTIDE SEQUENCE [LARGE SCALE GENOMIC DNA]</scope>
    <source>
        <strain evidence="2">cv. Finnish</strain>
    </source>
</reference>
<organism evidence="1 2">
    <name type="scientific">Zostera marina</name>
    <name type="common">Eelgrass</name>
    <dbReference type="NCBI Taxonomy" id="29655"/>
    <lineage>
        <taxon>Eukaryota</taxon>
        <taxon>Viridiplantae</taxon>
        <taxon>Streptophyta</taxon>
        <taxon>Embryophyta</taxon>
        <taxon>Tracheophyta</taxon>
        <taxon>Spermatophyta</taxon>
        <taxon>Magnoliopsida</taxon>
        <taxon>Liliopsida</taxon>
        <taxon>Zosteraceae</taxon>
        <taxon>Zostera</taxon>
    </lineage>
</organism>
<evidence type="ECO:0000313" key="1">
    <source>
        <dbReference type="EMBL" id="KMZ75322.1"/>
    </source>
</evidence>
<proteinExistence type="predicted"/>
<comment type="caution">
    <text evidence="1">The sequence shown here is derived from an EMBL/GenBank/DDBJ whole genome shotgun (WGS) entry which is preliminary data.</text>
</comment>
<protein>
    <submittedName>
        <fullName evidence="1">Uncharacterized protein</fullName>
    </submittedName>
</protein>
<gene>
    <name evidence="1" type="ORF">ZOSMA_116G00450</name>
</gene>
<dbReference type="STRING" id="29655.A0A0K9Q484"/>
<keyword evidence="2" id="KW-1185">Reference proteome</keyword>
<dbReference type="Proteomes" id="UP000036987">
    <property type="component" value="Unassembled WGS sequence"/>
</dbReference>
<dbReference type="EMBL" id="LFYR01000182">
    <property type="protein sequence ID" value="KMZ75322.1"/>
    <property type="molecule type" value="Genomic_DNA"/>
</dbReference>
<accession>A0A0K9Q484</accession>
<dbReference type="AlphaFoldDB" id="A0A0K9Q484"/>